<accession>A0AA38IEM2</accession>
<protein>
    <submittedName>
        <fullName evidence="1">Uncharacterized protein</fullName>
    </submittedName>
</protein>
<gene>
    <name evidence="1" type="ORF">Zmor_014413</name>
</gene>
<dbReference type="AlphaFoldDB" id="A0AA38IEM2"/>
<evidence type="ECO:0000313" key="1">
    <source>
        <dbReference type="EMBL" id="KAJ3655277.1"/>
    </source>
</evidence>
<keyword evidence="2" id="KW-1185">Reference proteome</keyword>
<organism evidence="1 2">
    <name type="scientific">Zophobas morio</name>
    <dbReference type="NCBI Taxonomy" id="2755281"/>
    <lineage>
        <taxon>Eukaryota</taxon>
        <taxon>Metazoa</taxon>
        <taxon>Ecdysozoa</taxon>
        <taxon>Arthropoda</taxon>
        <taxon>Hexapoda</taxon>
        <taxon>Insecta</taxon>
        <taxon>Pterygota</taxon>
        <taxon>Neoptera</taxon>
        <taxon>Endopterygota</taxon>
        <taxon>Coleoptera</taxon>
        <taxon>Polyphaga</taxon>
        <taxon>Cucujiformia</taxon>
        <taxon>Tenebrionidae</taxon>
        <taxon>Zophobas</taxon>
    </lineage>
</organism>
<evidence type="ECO:0000313" key="2">
    <source>
        <dbReference type="Proteomes" id="UP001168821"/>
    </source>
</evidence>
<dbReference type="Proteomes" id="UP001168821">
    <property type="component" value="Unassembled WGS sequence"/>
</dbReference>
<dbReference type="EMBL" id="JALNTZ010000004">
    <property type="protein sequence ID" value="KAJ3655277.1"/>
    <property type="molecule type" value="Genomic_DNA"/>
</dbReference>
<reference evidence="1" key="1">
    <citation type="journal article" date="2023" name="G3 (Bethesda)">
        <title>Whole genome assemblies of Zophobas morio and Tenebrio molitor.</title>
        <authorList>
            <person name="Kaur S."/>
            <person name="Stinson S.A."/>
            <person name="diCenzo G.C."/>
        </authorList>
    </citation>
    <scope>NUCLEOTIDE SEQUENCE</scope>
    <source>
        <strain evidence="1">QUZm001</strain>
    </source>
</reference>
<name>A0AA38IEM2_9CUCU</name>
<sequence>MDLVEDFQKEESDDYEFISETNPDEVRAIIQSFKLRKAVSPYQIPSKALGKIADRVIWKRLAKVLNELADEQFGFRPHRSTSEQLLRVIEFVAKSTE</sequence>
<comment type="caution">
    <text evidence="1">The sequence shown here is derived from an EMBL/GenBank/DDBJ whole genome shotgun (WGS) entry which is preliminary data.</text>
</comment>
<proteinExistence type="predicted"/>